<evidence type="ECO:0000313" key="1">
    <source>
        <dbReference type="EMBL" id="KRZ08620.1"/>
    </source>
</evidence>
<dbReference type="AlphaFoldDB" id="A0A0V1HE69"/>
<sequence length="90" mass="10563">MERHSTLRYSTYNTCDAQLKVFSKFKTTVNYPLQMKMHSRRFLPLSCFVMSLNFSSNIADISFYINSVCFYSTKAPQPYVEDHANMKNNL</sequence>
<name>A0A0V1HE69_9BILA</name>
<keyword evidence="2" id="KW-1185">Reference proteome</keyword>
<accession>A0A0V1HE69</accession>
<protein>
    <submittedName>
        <fullName evidence="1">Uncharacterized protein</fullName>
    </submittedName>
</protein>
<organism evidence="1 2">
    <name type="scientific">Trichinella zimbabwensis</name>
    <dbReference type="NCBI Taxonomy" id="268475"/>
    <lineage>
        <taxon>Eukaryota</taxon>
        <taxon>Metazoa</taxon>
        <taxon>Ecdysozoa</taxon>
        <taxon>Nematoda</taxon>
        <taxon>Enoplea</taxon>
        <taxon>Dorylaimia</taxon>
        <taxon>Trichinellida</taxon>
        <taxon>Trichinellidae</taxon>
        <taxon>Trichinella</taxon>
    </lineage>
</organism>
<dbReference type="Proteomes" id="UP000055024">
    <property type="component" value="Unassembled WGS sequence"/>
</dbReference>
<gene>
    <name evidence="1" type="ORF">T11_5992</name>
</gene>
<reference evidence="1 2" key="1">
    <citation type="submission" date="2015-01" db="EMBL/GenBank/DDBJ databases">
        <title>Evolution of Trichinella species and genotypes.</title>
        <authorList>
            <person name="Korhonen P.K."/>
            <person name="Edoardo P."/>
            <person name="Giuseppe L.R."/>
            <person name="Gasser R.B."/>
        </authorList>
    </citation>
    <scope>NUCLEOTIDE SEQUENCE [LARGE SCALE GENOMIC DNA]</scope>
    <source>
        <strain evidence="1">ISS1029</strain>
    </source>
</reference>
<proteinExistence type="predicted"/>
<evidence type="ECO:0000313" key="2">
    <source>
        <dbReference type="Proteomes" id="UP000055024"/>
    </source>
</evidence>
<dbReference type="EMBL" id="JYDP01000084">
    <property type="protein sequence ID" value="KRZ08620.1"/>
    <property type="molecule type" value="Genomic_DNA"/>
</dbReference>
<comment type="caution">
    <text evidence="1">The sequence shown here is derived from an EMBL/GenBank/DDBJ whole genome shotgun (WGS) entry which is preliminary data.</text>
</comment>